<dbReference type="OrthoDB" id="3670687at2759"/>
<dbReference type="Gene3D" id="1.10.510.10">
    <property type="entry name" value="Transferase(Phosphotransferase) domain 1"/>
    <property type="match status" value="1"/>
</dbReference>
<dbReference type="PROSITE" id="PS50011">
    <property type="entry name" value="PROTEIN_KINASE_DOM"/>
    <property type="match status" value="1"/>
</dbReference>
<dbReference type="InterPro" id="IPR011009">
    <property type="entry name" value="Kinase-like_dom_sf"/>
</dbReference>
<feature type="compositionally biased region" description="Low complexity" evidence="1">
    <location>
        <begin position="459"/>
        <end position="487"/>
    </location>
</feature>
<proteinExistence type="predicted"/>
<dbReference type="GO" id="GO:0005524">
    <property type="term" value="F:ATP binding"/>
    <property type="evidence" value="ECO:0007669"/>
    <property type="project" value="InterPro"/>
</dbReference>
<accession>A0A6A5U831</accession>
<reference evidence="3" key="1">
    <citation type="journal article" date="2020" name="Stud. Mycol.">
        <title>101 Dothideomycetes genomes: a test case for predicting lifestyles and emergence of pathogens.</title>
        <authorList>
            <person name="Haridas S."/>
            <person name="Albert R."/>
            <person name="Binder M."/>
            <person name="Bloem J."/>
            <person name="Labutti K."/>
            <person name="Salamov A."/>
            <person name="Andreopoulos B."/>
            <person name="Baker S."/>
            <person name="Barry K."/>
            <person name="Bills G."/>
            <person name="Bluhm B."/>
            <person name="Cannon C."/>
            <person name="Castanera R."/>
            <person name="Culley D."/>
            <person name="Daum C."/>
            <person name="Ezra D."/>
            <person name="Gonzalez J."/>
            <person name="Henrissat B."/>
            <person name="Kuo A."/>
            <person name="Liang C."/>
            <person name="Lipzen A."/>
            <person name="Lutzoni F."/>
            <person name="Magnuson J."/>
            <person name="Mondo S."/>
            <person name="Nolan M."/>
            <person name="Ohm R."/>
            <person name="Pangilinan J."/>
            <person name="Park H.-J."/>
            <person name="Ramirez L."/>
            <person name="Alfaro M."/>
            <person name="Sun H."/>
            <person name="Tritt A."/>
            <person name="Yoshinaga Y."/>
            <person name="Zwiers L.-H."/>
            <person name="Turgeon B."/>
            <person name="Goodwin S."/>
            <person name="Spatafora J."/>
            <person name="Crous P."/>
            <person name="Grigoriev I."/>
        </authorList>
    </citation>
    <scope>NUCLEOTIDE SEQUENCE</scope>
    <source>
        <strain evidence="3">CBS 675.92</strain>
    </source>
</reference>
<keyword evidence="4" id="KW-1185">Reference proteome</keyword>
<dbReference type="Proteomes" id="UP000800035">
    <property type="component" value="Unassembled WGS sequence"/>
</dbReference>
<evidence type="ECO:0000313" key="3">
    <source>
        <dbReference type="EMBL" id="KAF1960834.1"/>
    </source>
</evidence>
<evidence type="ECO:0000259" key="2">
    <source>
        <dbReference type="PROSITE" id="PS50011"/>
    </source>
</evidence>
<dbReference type="InterPro" id="IPR000719">
    <property type="entry name" value="Prot_kinase_dom"/>
</dbReference>
<gene>
    <name evidence="3" type="ORF">CC80DRAFT_544230</name>
</gene>
<feature type="domain" description="Protein kinase" evidence="2">
    <location>
        <begin position="17"/>
        <end position="317"/>
    </location>
</feature>
<dbReference type="AlphaFoldDB" id="A0A6A5U831"/>
<dbReference type="GO" id="GO:0004672">
    <property type="term" value="F:protein kinase activity"/>
    <property type="evidence" value="ECO:0007669"/>
    <property type="project" value="InterPro"/>
</dbReference>
<dbReference type="EMBL" id="ML976982">
    <property type="protein sequence ID" value="KAF1960834.1"/>
    <property type="molecule type" value="Genomic_DNA"/>
</dbReference>
<dbReference type="SUPFAM" id="SSF56112">
    <property type="entry name" value="Protein kinase-like (PK-like)"/>
    <property type="match status" value="1"/>
</dbReference>
<evidence type="ECO:0000313" key="4">
    <source>
        <dbReference type="Proteomes" id="UP000800035"/>
    </source>
</evidence>
<protein>
    <recommendedName>
        <fullName evidence="2">Protein kinase domain-containing protein</fullName>
    </recommendedName>
</protein>
<feature type="compositionally biased region" description="Polar residues" evidence="1">
    <location>
        <begin position="339"/>
        <end position="360"/>
    </location>
</feature>
<feature type="region of interest" description="Disordered" evidence="1">
    <location>
        <begin position="413"/>
        <end position="493"/>
    </location>
</feature>
<feature type="region of interest" description="Disordered" evidence="1">
    <location>
        <begin position="334"/>
        <end position="360"/>
    </location>
</feature>
<dbReference type="SMART" id="SM00220">
    <property type="entry name" value="S_TKc"/>
    <property type="match status" value="1"/>
</dbReference>
<evidence type="ECO:0000256" key="1">
    <source>
        <dbReference type="SAM" id="MobiDB-lite"/>
    </source>
</evidence>
<organism evidence="3 4">
    <name type="scientific">Byssothecium circinans</name>
    <dbReference type="NCBI Taxonomy" id="147558"/>
    <lineage>
        <taxon>Eukaryota</taxon>
        <taxon>Fungi</taxon>
        <taxon>Dikarya</taxon>
        <taxon>Ascomycota</taxon>
        <taxon>Pezizomycotina</taxon>
        <taxon>Dothideomycetes</taxon>
        <taxon>Pleosporomycetidae</taxon>
        <taxon>Pleosporales</taxon>
        <taxon>Massarineae</taxon>
        <taxon>Massarinaceae</taxon>
        <taxon>Byssothecium</taxon>
    </lineage>
</organism>
<sequence>MPTTAAPYVPLAAHKAYLPVKLLGSGKDSTVLLALKRKGLVPARNVKEGAIALPPTTDFRAELVALKIASGENAGQTPPEKLKALQLMQADPANGGHLVRVLDFDPLDNAWHVMEGVSGASVESLLSDEDVHRALPPALIFHIFVEVYKAQQFLIKHGECHADLSAGGNVMITAPTEMIGLPHVRLVDFGGLMPASGWRKTIGRQLIGLIWTSMGENVLLNGRWEVGGKHKDADNFFRWIADWDDSDEASNGGVVVKDLDVIWEMWGTIAERLRIELRDEATEARLLAELQGVMMGEEEIRRCVERNGMDVTVHEWEGTDEFETTSEWAGADVEEDTDTTPLNGDDWSNTVNHHLSSPDNTRNISIGVGLSVGMILLGLGAYWFHTAKTGKHTPCDGCLLMCSNFCSCAPKDDEGTGQQSQNFAMGGQGFGGQSTQGRGSQNGKSRSSGGGQTGPWNKGSSGQRSSREGGTNWKSSNRQSSNRQFSNTQASNS</sequence>
<name>A0A6A5U831_9PLEO</name>